<dbReference type="AlphaFoldDB" id="A0A4Q8AIT4"/>
<evidence type="ECO:0000256" key="4">
    <source>
        <dbReference type="ARBA" id="ARBA00023002"/>
    </source>
</evidence>
<dbReference type="Gene3D" id="3.30.390.30">
    <property type="match status" value="1"/>
</dbReference>
<accession>A0A4Q8AIT4</accession>
<evidence type="ECO:0000256" key="3">
    <source>
        <dbReference type="ARBA" id="ARBA00022827"/>
    </source>
</evidence>
<dbReference type="SUPFAM" id="SSF55424">
    <property type="entry name" value="FAD/NAD-linked reductases, dimerisation (C-terminal) domain"/>
    <property type="match status" value="1"/>
</dbReference>
<dbReference type="RefSeq" id="WP_130451996.1">
    <property type="nucleotide sequence ID" value="NZ_SHLA01000001.1"/>
</dbReference>
<proteinExistence type="predicted"/>
<organism evidence="7 8">
    <name type="scientific">Zhihengliuella halotolerans</name>
    <dbReference type="NCBI Taxonomy" id="370736"/>
    <lineage>
        <taxon>Bacteria</taxon>
        <taxon>Bacillati</taxon>
        <taxon>Actinomycetota</taxon>
        <taxon>Actinomycetes</taxon>
        <taxon>Micrococcales</taxon>
        <taxon>Micrococcaceae</taxon>
        <taxon>Zhihengliuella</taxon>
    </lineage>
</organism>
<dbReference type="PANTHER" id="PTHR43557:SF2">
    <property type="entry name" value="RIESKE DOMAIN-CONTAINING PROTEIN-RELATED"/>
    <property type="match status" value="1"/>
</dbReference>
<dbReference type="Gene3D" id="3.50.50.60">
    <property type="entry name" value="FAD/NAD(P)-binding domain"/>
    <property type="match status" value="2"/>
</dbReference>
<keyword evidence="2" id="KW-0285">Flavoprotein</keyword>
<dbReference type="SUPFAM" id="SSF51905">
    <property type="entry name" value="FAD/NAD(P)-binding domain"/>
    <property type="match status" value="2"/>
</dbReference>
<keyword evidence="8" id="KW-1185">Reference proteome</keyword>
<dbReference type="InterPro" id="IPR050446">
    <property type="entry name" value="FAD-oxidoreductase/Apoptosis"/>
</dbReference>
<dbReference type="Pfam" id="PF07992">
    <property type="entry name" value="Pyr_redox_2"/>
    <property type="match status" value="1"/>
</dbReference>
<name>A0A4Q8AIT4_9MICC</name>
<keyword evidence="3" id="KW-0274">FAD</keyword>
<feature type="domain" description="Reductase C-terminal" evidence="6">
    <location>
        <begin position="327"/>
        <end position="410"/>
    </location>
</feature>
<sequence length="422" mass="43873">MDETTAGAGVVVIGGGQAGIQAADSLRAAGYEPPVTVIADEDGLPYQRPPLSKDYLGQGPSPEPLPLRAGGFFVDRRIDLRRGVAATAIDRTRRRVALSDGEHLEYDYLILATGASNRVLTCPGAELPGVRGLRTLEDAQALRGELETVGDVVVVGAGFIGLEFAAAARQRGVRVTVLEFGDRPMGRALTPAAGDWFAGAHRRNGVDLRFGEGIGSIAAGDDGRAVAVVSTTGRRYRADLVVVGIGVVPNTGLAADAGLEIDNGIVVDESLATSDPAILAVGDCANFPSARSGSRLRLESVQNATDQGRHASRIILEGTERYDDVPWFWSTQGAIRLQIAGVSAPGDATSVVGDPAAGRFSVICHRDGRLSAVESVNSPADHLAARKLLSSGDGPSLQDVAAPGFSLKAFARNAANRTASTH</sequence>
<dbReference type="InterPro" id="IPR016156">
    <property type="entry name" value="FAD/NAD-linked_Rdtase_dimer_sf"/>
</dbReference>
<dbReference type="Pfam" id="PF14759">
    <property type="entry name" value="Reductase_C"/>
    <property type="match status" value="1"/>
</dbReference>
<dbReference type="InterPro" id="IPR023753">
    <property type="entry name" value="FAD/NAD-binding_dom"/>
</dbReference>
<dbReference type="EMBL" id="SHLA01000001">
    <property type="protein sequence ID" value="RZU63669.1"/>
    <property type="molecule type" value="Genomic_DNA"/>
</dbReference>
<comment type="cofactor">
    <cofactor evidence="1">
        <name>FAD</name>
        <dbReference type="ChEBI" id="CHEBI:57692"/>
    </cofactor>
</comment>
<comment type="caution">
    <text evidence="7">The sequence shown here is derived from an EMBL/GenBank/DDBJ whole genome shotgun (WGS) entry which is preliminary data.</text>
</comment>
<keyword evidence="4" id="KW-0560">Oxidoreductase</keyword>
<dbReference type="OrthoDB" id="1145at2"/>
<reference evidence="7 8" key="1">
    <citation type="submission" date="2019-02" db="EMBL/GenBank/DDBJ databases">
        <title>Sequencing the genomes of 1000 actinobacteria strains.</title>
        <authorList>
            <person name="Klenk H.-P."/>
        </authorList>
    </citation>
    <scope>NUCLEOTIDE SEQUENCE [LARGE SCALE GENOMIC DNA]</scope>
    <source>
        <strain evidence="7 8">DSM 17364</strain>
    </source>
</reference>
<dbReference type="PANTHER" id="PTHR43557">
    <property type="entry name" value="APOPTOSIS-INDUCING FACTOR 1"/>
    <property type="match status" value="1"/>
</dbReference>
<evidence type="ECO:0000256" key="2">
    <source>
        <dbReference type="ARBA" id="ARBA00022630"/>
    </source>
</evidence>
<evidence type="ECO:0000256" key="1">
    <source>
        <dbReference type="ARBA" id="ARBA00001974"/>
    </source>
</evidence>
<evidence type="ECO:0000259" key="6">
    <source>
        <dbReference type="Pfam" id="PF14759"/>
    </source>
</evidence>
<gene>
    <name evidence="7" type="ORF">EV380_3293</name>
</gene>
<dbReference type="PRINTS" id="PR00411">
    <property type="entry name" value="PNDRDTASEI"/>
</dbReference>
<dbReference type="Proteomes" id="UP000292685">
    <property type="component" value="Unassembled WGS sequence"/>
</dbReference>
<evidence type="ECO:0000259" key="5">
    <source>
        <dbReference type="Pfam" id="PF07992"/>
    </source>
</evidence>
<keyword evidence="7" id="KW-0223">Dioxygenase</keyword>
<dbReference type="InterPro" id="IPR028202">
    <property type="entry name" value="Reductase_C"/>
</dbReference>
<evidence type="ECO:0000313" key="7">
    <source>
        <dbReference type="EMBL" id="RZU63669.1"/>
    </source>
</evidence>
<evidence type="ECO:0000313" key="8">
    <source>
        <dbReference type="Proteomes" id="UP000292685"/>
    </source>
</evidence>
<dbReference type="GO" id="GO:0051213">
    <property type="term" value="F:dioxygenase activity"/>
    <property type="evidence" value="ECO:0007669"/>
    <property type="project" value="UniProtKB-KW"/>
</dbReference>
<dbReference type="GO" id="GO:0005737">
    <property type="term" value="C:cytoplasm"/>
    <property type="evidence" value="ECO:0007669"/>
    <property type="project" value="TreeGrafter"/>
</dbReference>
<protein>
    <submittedName>
        <fullName evidence="7">3-phenylpropionate/trans-cinnamate dioxygenase ferredoxin reductase subunit</fullName>
    </submittedName>
</protein>
<dbReference type="GO" id="GO:0016651">
    <property type="term" value="F:oxidoreductase activity, acting on NAD(P)H"/>
    <property type="evidence" value="ECO:0007669"/>
    <property type="project" value="TreeGrafter"/>
</dbReference>
<feature type="domain" description="FAD/NAD(P)-binding" evidence="5">
    <location>
        <begin position="10"/>
        <end position="308"/>
    </location>
</feature>
<dbReference type="PRINTS" id="PR00368">
    <property type="entry name" value="FADPNR"/>
</dbReference>
<dbReference type="InterPro" id="IPR036188">
    <property type="entry name" value="FAD/NAD-bd_sf"/>
</dbReference>